<accession>A0ACD5AD75</accession>
<dbReference type="Proteomes" id="UP001432251">
    <property type="component" value="Chromosome"/>
</dbReference>
<organism evidence="1 2">
    <name type="scientific">Streptomyces citrinus</name>
    <dbReference type="NCBI Taxonomy" id="3118173"/>
    <lineage>
        <taxon>Bacteria</taxon>
        <taxon>Bacillati</taxon>
        <taxon>Actinomycetota</taxon>
        <taxon>Actinomycetes</taxon>
        <taxon>Kitasatosporales</taxon>
        <taxon>Streptomycetaceae</taxon>
        <taxon>Streptomyces</taxon>
    </lineage>
</organism>
<evidence type="ECO:0000313" key="1">
    <source>
        <dbReference type="EMBL" id="WWQ65124.1"/>
    </source>
</evidence>
<proteinExistence type="predicted"/>
<sequence>MNDKSNARPGSAPGSPSRATSEEIADELRARIKAGTLRPGDRLPTQAALAEEFGVERGTVRNALQRLQADGLLTNVSKGSPPQVAPSAVEPPIGSRSARSILGPRLVAAFEDPDVRVDVACLTAETLMTALGEPLRHVYEGASRPRSVCLRVLLPSLEQDLDYPSPVAGWGHDEKLEKAVKERTRIQREAQSTVLRSNFAGLRRSGIDARIEFRYTIGTPSRKAYLLNRQEVLIGHYVPGRFLREVDEYAGPSPVELCDVEGFDTSMFVFDRSRGVGEATFVDAEQAMFDGVWDHVARGHA</sequence>
<protein>
    <submittedName>
        <fullName evidence="1">GntR family transcriptional regulator</fullName>
    </submittedName>
</protein>
<dbReference type="EMBL" id="CP146022">
    <property type="protein sequence ID" value="WWQ65124.1"/>
    <property type="molecule type" value="Genomic_DNA"/>
</dbReference>
<reference evidence="1" key="1">
    <citation type="journal article" date="2025" name="Int. J. Syst. Evol. Microbiol.">
        <title>Streptomyces citrinus sp. nov., with yellow diffusible pigment.</title>
        <authorList>
            <person name="He Y."/>
            <person name="Yang E."/>
            <person name="Xu J."/>
            <person name="Sun Y."/>
            <person name="Sun L."/>
        </authorList>
    </citation>
    <scope>NUCLEOTIDE SEQUENCE</scope>
    <source>
        <strain evidence="1">Q6</strain>
    </source>
</reference>
<gene>
    <name evidence="1" type="ORF">V2W30_18475</name>
</gene>
<keyword evidence="2" id="KW-1185">Reference proteome</keyword>
<name>A0ACD5AD75_9ACTN</name>
<evidence type="ECO:0000313" key="2">
    <source>
        <dbReference type="Proteomes" id="UP001432251"/>
    </source>
</evidence>